<reference evidence="3" key="1">
    <citation type="submission" date="2018-08" db="EMBL/GenBank/DDBJ databases">
        <authorList>
            <person name="Kim S.-J."/>
            <person name="Jung G.-Y."/>
        </authorList>
    </citation>
    <scope>NUCLEOTIDE SEQUENCE [LARGE SCALE GENOMIC DNA]</scope>
    <source>
        <strain evidence="3">GY_G</strain>
    </source>
</reference>
<dbReference type="EMBL" id="QRGP01000002">
    <property type="protein sequence ID" value="RDV02779.1"/>
    <property type="molecule type" value="Genomic_DNA"/>
</dbReference>
<dbReference type="Pfam" id="PF00535">
    <property type="entry name" value="Glycos_transf_2"/>
    <property type="match status" value="1"/>
</dbReference>
<proteinExistence type="predicted"/>
<evidence type="ECO:0000313" key="2">
    <source>
        <dbReference type="EMBL" id="RDV02779.1"/>
    </source>
</evidence>
<dbReference type="RefSeq" id="WP_115549881.1">
    <property type="nucleotide sequence ID" value="NZ_QRGP01000002.1"/>
</dbReference>
<dbReference type="SUPFAM" id="SSF53448">
    <property type="entry name" value="Nucleotide-diphospho-sugar transferases"/>
    <property type="match status" value="1"/>
</dbReference>
<dbReference type="InterPro" id="IPR001173">
    <property type="entry name" value="Glyco_trans_2-like"/>
</dbReference>
<dbReference type="OrthoDB" id="7248516at2"/>
<dbReference type="InterPro" id="IPR029044">
    <property type="entry name" value="Nucleotide-diphossugar_trans"/>
</dbReference>
<dbReference type="Proteomes" id="UP000263833">
    <property type="component" value="Unassembled WGS sequence"/>
</dbReference>
<dbReference type="CDD" id="cd00761">
    <property type="entry name" value="Glyco_tranf_GTA_type"/>
    <property type="match status" value="1"/>
</dbReference>
<gene>
    <name evidence="2" type="ORF">DXH95_12615</name>
</gene>
<keyword evidence="2" id="KW-0808">Transferase</keyword>
<dbReference type="GO" id="GO:0016740">
    <property type="term" value="F:transferase activity"/>
    <property type="evidence" value="ECO:0007669"/>
    <property type="project" value="UniProtKB-KW"/>
</dbReference>
<evidence type="ECO:0000259" key="1">
    <source>
        <dbReference type="Pfam" id="PF00535"/>
    </source>
</evidence>
<evidence type="ECO:0000313" key="3">
    <source>
        <dbReference type="Proteomes" id="UP000263833"/>
    </source>
</evidence>
<comment type="caution">
    <text evidence="2">The sequence shown here is derived from an EMBL/GenBank/DDBJ whole genome shotgun (WGS) entry which is preliminary data.</text>
</comment>
<dbReference type="Gene3D" id="3.90.550.10">
    <property type="entry name" value="Spore Coat Polysaccharide Biosynthesis Protein SpsA, Chain A"/>
    <property type="match status" value="1"/>
</dbReference>
<organism evidence="2 3">
    <name type="scientific">Sphingorhabdus pulchriflava</name>
    <dbReference type="NCBI Taxonomy" id="2292257"/>
    <lineage>
        <taxon>Bacteria</taxon>
        <taxon>Pseudomonadati</taxon>
        <taxon>Pseudomonadota</taxon>
        <taxon>Alphaproteobacteria</taxon>
        <taxon>Sphingomonadales</taxon>
        <taxon>Sphingomonadaceae</taxon>
        <taxon>Sphingorhabdus</taxon>
    </lineage>
</organism>
<sequence length="289" mass="32184">MTSIPSICIAVLAHNEEARIAACLNSLPLGDKDVAIHVIVNGSTDATAAIAGGVAAAARNVHVHIYREGGKALSWNRFLFDELSRFHETHIFVDGDAEIVAGSIKALKQVLKAKPQANAASGLPMNGRKMVHYQQMMRREHGLFGDLYALRGDFLHRMKQNRIRLPDDVIGDDGLIGAMAKTDLANESHWNDNRVVVCEGAGFLCAPVSALSPQSWRMQYRRMVSYSIRHYQNLMISRIMRDTGPKGLPRLLSDIYRRELPGMEPRSQPALFWFDRLALKRMAQAVEPS</sequence>
<protein>
    <submittedName>
        <fullName evidence="2">Glycosyltransferase family 2 protein</fullName>
    </submittedName>
</protein>
<keyword evidence="3" id="KW-1185">Reference proteome</keyword>
<dbReference type="AlphaFoldDB" id="A0A371B5B9"/>
<name>A0A371B5B9_9SPHN</name>
<accession>A0A371B5B9</accession>
<feature type="domain" description="Glycosyltransferase 2-like" evidence="1">
    <location>
        <begin position="8"/>
        <end position="139"/>
    </location>
</feature>